<accession>A0A1G4JIR7</accession>
<dbReference type="EMBL" id="LT598458">
    <property type="protein sequence ID" value="SCU90369.1"/>
    <property type="molecule type" value="Genomic_DNA"/>
</dbReference>
<protein>
    <submittedName>
        <fullName evidence="2">LADA_0F03576g1_1</fullName>
    </submittedName>
</protein>
<dbReference type="InterPro" id="IPR019357">
    <property type="entry name" value="SCOC"/>
</dbReference>
<dbReference type="OrthoDB" id="2163284at2759"/>
<name>A0A1G4JIR7_9SACH</name>
<keyword evidence="3" id="KW-1185">Reference proteome</keyword>
<dbReference type="Gene3D" id="1.20.5.170">
    <property type="match status" value="1"/>
</dbReference>
<proteinExistence type="predicted"/>
<evidence type="ECO:0000313" key="3">
    <source>
        <dbReference type="Proteomes" id="UP000190274"/>
    </source>
</evidence>
<feature type="region of interest" description="Disordered" evidence="1">
    <location>
        <begin position="1"/>
        <end position="24"/>
    </location>
</feature>
<organism evidence="2 3">
    <name type="scientific">Lachancea dasiensis</name>
    <dbReference type="NCBI Taxonomy" id="1072105"/>
    <lineage>
        <taxon>Eukaryota</taxon>
        <taxon>Fungi</taxon>
        <taxon>Dikarya</taxon>
        <taxon>Ascomycota</taxon>
        <taxon>Saccharomycotina</taxon>
        <taxon>Saccharomycetes</taxon>
        <taxon>Saccharomycetales</taxon>
        <taxon>Saccharomycetaceae</taxon>
        <taxon>Lachancea</taxon>
    </lineage>
</organism>
<dbReference type="GO" id="GO:0006886">
    <property type="term" value="P:intracellular protein transport"/>
    <property type="evidence" value="ECO:0007669"/>
    <property type="project" value="EnsemblFungi"/>
</dbReference>
<evidence type="ECO:0000313" key="2">
    <source>
        <dbReference type="EMBL" id="SCU90369.1"/>
    </source>
</evidence>
<dbReference type="Pfam" id="PF10224">
    <property type="entry name" value="DUF2205"/>
    <property type="match status" value="1"/>
</dbReference>
<evidence type="ECO:0000256" key="1">
    <source>
        <dbReference type="SAM" id="MobiDB-lite"/>
    </source>
</evidence>
<dbReference type="AlphaFoldDB" id="A0A1G4JIR7"/>
<dbReference type="Proteomes" id="UP000190274">
    <property type="component" value="Chromosome F"/>
</dbReference>
<reference evidence="2 3" key="1">
    <citation type="submission" date="2016-03" db="EMBL/GenBank/DDBJ databases">
        <authorList>
            <person name="Devillers H."/>
        </authorList>
    </citation>
    <scope>NUCLEOTIDE SEQUENCE [LARGE SCALE GENOMIC DNA]</scope>
    <source>
        <strain evidence="2">CBS 10888</strain>
    </source>
</reference>
<sequence>MAEQSTDPVIERHERSDAAYTSEQNKDLLEKTKLLRDTLDLLLDKSEAQKKACDQLAHENRYLQDYVENLMLQGDVLEK</sequence>
<gene>
    <name evidence="2" type="ORF">LADA_0F03576G</name>
</gene>